<proteinExistence type="predicted"/>
<reference evidence="2" key="3">
    <citation type="submission" date="2015-04" db="UniProtKB">
        <authorList>
            <consortium name="EnsemblPlants"/>
        </authorList>
    </citation>
    <scope>IDENTIFICATION</scope>
    <source>
        <strain evidence="2">cv. Jemalong A17</strain>
    </source>
</reference>
<protein>
    <submittedName>
        <fullName evidence="1">Lipase class 3 family protein, putative</fullName>
    </submittedName>
</protein>
<reference evidence="1 3" key="1">
    <citation type="journal article" date="2011" name="Nature">
        <title>The Medicago genome provides insight into the evolution of rhizobial symbioses.</title>
        <authorList>
            <person name="Young N.D."/>
            <person name="Debelle F."/>
            <person name="Oldroyd G.E."/>
            <person name="Geurts R."/>
            <person name="Cannon S.B."/>
            <person name="Udvardi M.K."/>
            <person name="Benedito V.A."/>
            <person name="Mayer K.F."/>
            <person name="Gouzy J."/>
            <person name="Schoof H."/>
            <person name="Van de Peer Y."/>
            <person name="Proost S."/>
            <person name="Cook D.R."/>
            <person name="Meyers B.C."/>
            <person name="Spannagl M."/>
            <person name="Cheung F."/>
            <person name="De Mita S."/>
            <person name="Krishnakumar V."/>
            <person name="Gundlach H."/>
            <person name="Zhou S."/>
            <person name="Mudge J."/>
            <person name="Bharti A.K."/>
            <person name="Murray J.D."/>
            <person name="Naoumkina M.A."/>
            <person name="Rosen B."/>
            <person name="Silverstein K.A."/>
            <person name="Tang H."/>
            <person name="Rombauts S."/>
            <person name="Zhao P.X."/>
            <person name="Zhou P."/>
            <person name="Barbe V."/>
            <person name="Bardou P."/>
            <person name="Bechner M."/>
            <person name="Bellec A."/>
            <person name="Berger A."/>
            <person name="Berges H."/>
            <person name="Bidwell S."/>
            <person name="Bisseling T."/>
            <person name="Choisne N."/>
            <person name="Couloux A."/>
            <person name="Denny R."/>
            <person name="Deshpande S."/>
            <person name="Dai X."/>
            <person name="Doyle J.J."/>
            <person name="Dudez A.M."/>
            <person name="Farmer A.D."/>
            <person name="Fouteau S."/>
            <person name="Franken C."/>
            <person name="Gibelin C."/>
            <person name="Gish J."/>
            <person name="Goldstein S."/>
            <person name="Gonzalez A.J."/>
            <person name="Green P.J."/>
            <person name="Hallab A."/>
            <person name="Hartog M."/>
            <person name="Hua A."/>
            <person name="Humphray S.J."/>
            <person name="Jeong D.H."/>
            <person name="Jing Y."/>
            <person name="Jocker A."/>
            <person name="Kenton S.M."/>
            <person name="Kim D.J."/>
            <person name="Klee K."/>
            <person name="Lai H."/>
            <person name="Lang C."/>
            <person name="Lin S."/>
            <person name="Macmil S.L."/>
            <person name="Magdelenat G."/>
            <person name="Matthews L."/>
            <person name="McCorrison J."/>
            <person name="Monaghan E.L."/>
            <person name="Mun J.H."/>
            <person name="Najar F.Z."/>
            <person name="Nicholson C."/>
            <person name="Noirot C."/>
            <person name="O'Bleness M."/>
            <person name="Paule C.R."/>
            <person name="Poulain J."/>
            <person name="Prion F."/>
            <person name="Qin B."/>
            <person name="Qu C."/>
            <person name="Retzel E.F."/>
            <person name="Riddle C."/>
            <person name="Sallet E."/>
            <person name="Samain S."/>
            <person name="Samson N."/>
            <person name="Sanders I."/>
            <person name="Saurat O."/>
            <person name="Scarpelli C."/>
            <person name="Schiex T."/>
            <person name="Segurens B."/>
            <person name="Severin A.J."/>
            <person name="Sherrier D.J."/>
            <person name="Shi R."/>
            <person name="Sims S."/>
            <person name="Singer S.R."/>
            <person name="Sinharoy S."/>
            <person name="Sterck L."/>
            <person name="Viollet A."/>
            <person name="Wang B.B."/>
            <person name="Wang K."/>
            <person name="Wang M."/>
            <person name="Wang X."/>
            <person name="Warfsmann J."/>
            <person name="Weissenbach J."/>
            <person name="White D.D."/>
            <person name="White J.D."/>
            <person name="Wiley G.B."/>
            <person name="Wincker P."/>
            <person name="Xing Y."/>
            <person name="Yang L."/>
            <person name="Yao Z."/>
            <person name="Ying F."/>
            <person name="Zhai J."/>
            <person name="Zhou L."/>
            <person name="Zuber A."/>
            <person name="Denarie J."/>
            <person name="Dixon R.A."/>
            <person name="May G.D."/>
            <person name="Schwartz D.C."/>
            <person name="Rogers J."/>
            <person name="Quetier F."/>
            <person name="Town C.D."/>
            <person name="Roe B.A."/>
        </authorList>
    </citation>
    <scope>NUCLEOTIDE SEQUENCE [LARGE SCALE GENOMIC DNA]</scope>
    <source>
        <strain evidence="1">A17</strain>
        <strain evidence="2 3">cv. Jemalong A17</strain>
    </source>
</reference>
<keyword evidence="3" id="KW-1185">Reference proteome</keyword>
<reference evidence="1 3" key="2">
    <citation type="journal article" date="2014" name="BMC Genomics">
        <title>An improved genome release (version Mt4.0) for the model legume Medicago truncatula.</title>
        <authorList>
            <person name="Tang H."/>
            <person name="Krishnakumar V."/>
            <person name="Bidwell S."/>
            <person name="Rosen B."/>
            <person name="Chan A."/>
            <person name="Zhou S."/>
            <person name="Gentzbittel L."/>
            <person name="Childs K.L."/>
            <person name="Yandell M."/>
            <person name="Gundlach H."/>
            <person name="Mayer K.F."/>
            <person name="Schwartz D.C."/>
            <person name="Town C.D."/>
        </authorList>
    </citation>
    <scope>GENOME REANNOTATION</scope>
    <source>
        <strain evidence="2 3">cv. Jemalong A17</strain>
    </source>
</reference>
<dbReference type="EnsemblPlants" id="AES79134">
    <property type="protein sequence ID" value="AES79134"/>
    <property type="gene ID" value="MTR_7g057260"/>
</dbReference>
<dbReference type="Proteomes" id="UP000002051">
    <property type="component" value="Unassembled WGS sequence"/>
</dbReference>
<gene>
    <name evidence="1" type="ordered locus">MTR_7g057260</name>
</gene>
<evidence type="ECO:0000313" key="3">
    <source>
        <dbReference type="Proteomes" id="UP000002051"/>
    </source>
</evidence>
<name>G7L178_MEDTR</name>
<accession>G7L178</accession>
<organism evidence="1 3">
    <name type="scientific">Medicago truncatula</name>
    <name type="common">Barrel medic</name>
    <name type="synonym">Medicago tribuloides</name>
    <dbReference type="NCBI Taxonomy" id="3880"/>
    <lineage>
        <taxon>Eukaryota</taxon>
        <taxon>Viridiplantae</taxon>
        <taxon>Streptophyta</taxon>
        <taxon>Embryophyta</taxon>
        <taxon>Tracheophyta</taxon>
        <taxon>Spermatophyta</taxon>
        <taxon>Magnoliopsida</taxon>
        <taxon>eudicotyledons</taxon>
        <taxon>Gunneridae</taxon>
        <taxon>Pentapetalae</taxon>
        <taxon>rosids</taxon>
        <taxon>fabids</taxon>
        <taxon>Fabales</taxon>
        <taxon>Fabaceae</taxon>
        <taxon>Papilionoideae</taxon>
        <taxon>50 kb inversion clade</taxon>
        <taxon>NPAAA clade</taxon>
        <taxon>Hologalegina</taxon>
        <taxon>IRL clade</taxon>
        <taxon>Trifolieae</taxon>
        <taxon>Medicago</taxon>
    </lineage>
</organism>
<dbReference type="AlphaFoldDB" id="G7L178"/>
<dbReference type="HOGENOM" id="CLU_2926130_0_0_1"/>
<dbReference type="PaxDb" id="3880-AES79134"/>
<evidence type="ECO:0000313" key="2">
    <source>
        <dbReference type="EnsemblPlants" id="AES79134"/>
    </source>
</evidence>
<dbReference type="EMBL" id="CM001223">
    <property type="protein sequence ID" value="AES79134.1"/>
    <property type="molecule type" value="Genomic_DNA"/>
</dbReference>
<evidence type="ECO:0000313" key="1">
    <source>
        <dbReference type="EMBL" id="AES79134.1"/>
    </source>
</evidence>
<sequence length="61" mass="6873">MPLMGCQKSAMKLLQLYYEIPPFPNDSNGTQQKPVISLFLDEAKCLGIPWVLAITDPYQLC</sequence>